<protein>
    <recommendedName>
        <fullName evidence="2">RlpA-like protein double-psi beta-barrel domain-containing protein</fullName>
    </recommendedName>
</protein>
<dbReference type="Proteomes" id="UP000230564">
    <property type="component" value="Unassembled WGS sequence"/>
</dbReference>
<dbReference type="Gene3D" id="2.40.40.10">
    <property type="entry name" value="RlpA-like domain"/>
    <property type="match status" value="1"/>
</dbReference>
<evidence type="ECO:0000256" key="1">
    <source>
        <dbReference type="SAM" id="SignalP"/>
    </source>
</evidence>
<gene>
    <name evidence="3" type="ORF">COV55_00080</name>
</gene>
<dbReference type="AlphaFoldDB" id="A0A2H0NEQ4"/>
<accession>A0A2H0NEQ4</accession>
<feature type="chain" id="PRO_5013701870" description="RlpA-like protein double-psi beta-barrel domain-containing protein" evidence="1">
    <location>
        <begin position="23"/>
        <end position="326"/>
    </location>
</feature>
<organism evidence="3 4">
    <name type="scientific">Candidatus Komeilibacteria bacterium CG11_big_fil_rev_8_21_14_0_20_36_20</name>
    <dbReference type="NCBI Taxonomy" id="1974477"/>
    <lineage>
        <taxon>Bacteria</taxon>
        <taxon>Candidatus Komeiliibacteriota</taxon>
    </lineage>
</organism>
<dbReference type="InterPro" id="IPR036908">
    <property type="entry name" value="RlpA-like_sf"/>
</dbReference>
<feature type="domain" description="RlpA-like protein double-psi beta-barrel" evidence="2">
    <location>
        <begin position="239"/>
        <end position="321"/>
    </location>
</feature>
<dbReference type="Pfam" id="PF03330">
    <property type="entry name" value="DPBB_1"/>
    <property type="match status" value="1"/>
</dbReference>
<sequence>MWKVLLFSFFLLAFWQVNLAQAKIKIIDATVSNSVKIDDFEVKLIDPSLENCWAVELRDSGIANIQQLGVYPSYKSISFQVDVSGQWEYKSVDSDNIDWAPLEGVIRENKILLRSVSALAPVKDDLSFAFQSSLDNLTVSAATEDVTIRKTLARVKNNDLHLISSFYKIEAEEQDYDLNLIYNEDNQTSKSLYSYNQESGQWTVIQSYNNFPEKVISAKIRNQVEPLIVAAFENFGIKDGIASFYDQSRYRNFNYQNGNFAASRDYAKGTKLKVTRLLSGESIDIIVNDYGPEEGTGRLIDLDIAAFEQIGSTRAGLIYVKVEPYD</sequence>
<comment type="caution">
    <text evidence="3">The sequence shown here is derived from an EMBL/GenBank/DDBJ whole genome shotgun (WGS) entry which is preliminary data.</text>
</comment>
<feature type="signal peptide" evidence="1">
    <location>
        <begin position="1"/>
        <end position="22"/>
    </location>
</feature>
<dbReference type="InterPro" id="IPR009009">
    <property type="entry name" value="RlpA-like_DPBB"/>
</dbReference>
<name>A0A2H0NEQ4_9BACT</name>
<keyword evidence="1" id="KW-0732">Signal</keyword>
<evidence type="ECO:0000313" key="4">
    <source>
        <dbReference type="Proteomes" id="UP000230564"/>
    </source>
</evidence>
<dbReference type="SUPFAM" id="SSF50685">
    <property type="entry name" value="Barwin-like endoglucanases"/>
    <property type="match status" value="1"/>
</dbReference>
<proteinExistence type="predicted"/>
<reference evidence="3 4" key="1">
    <citation type="submission" date="2017-09" db="EMBL/GenBank/DDBJ databases">
        <title>Depth-based differentiation of microbial function through sediment-hosted aquifers and enrichment of novel symbionts in the deep terrestrial subsurface.</title>
        <authorList>
            <person name="Probst A.J."/>
            <person name="Ladd B."/>
            <person name="Jarett J.K."/>
            <person name="Geller-Mcgrath D.E."/>
            <person name="Sieber C.M."/>
            <person name="Emerson J.B."/>
            <person name="Anantharaman K."/>
            <person name="Thomas B.C."/>
            <person name="Malmstrom R."/>
            <person name="Stieglmeier M."/>
            <person name="Klingl A."/>
            <person name="Woyke T."/>
            <person name="Ryan C.M."/>
            <person name="Banfield J.F."/>
        </authorList>
    </citation>
    <scope>NUCLEOTIDE SEQUENCE [LARGE SCALE GENOMIC DNA]</scope>
    <source>
        <strain evidence="3">CG11_big_fil_rev_8_21_14_0_20_36_20</strain>
    </source>
</reference>
<evidence type="ECO:0000313" key="3">
    <source>
        <dbReference type="EMBL" id="PIR07369.1"/>
    </source>
</evidence>
<dbReference type="CDD" id="cd22268">
    <property type="entry name" value="DPBB_RlpA-like"/>
    <property type="match status" value="1"/>
</dbReference>
<evidence type="ECO:0000259" key="2">
    <source>
        <dbReference type="Pfam" id="PF03330"/>
    </source>
</evidence>
<dbReference type="EMBL" id="PCWQ01000002">
    <property type="protein sequence ID" value="PIR07369.1"/>
    <property type="molecule type" value="Genomic_DNA"/>
</dbReference>